<evidence type="ECO:0000313" key="3">
    <source>
        <dbReference type="Proteomes" id="UP001159364"/>
    </source>
</evidence>
<comment type="caution">
    <text evidence="2">The sequence shown here is derived from an EMBL/GenBank/DDBJ whole genome shotgun (WGS) entry which is preliminary data.</text>
</comment>
<name>A0AAV8TSA5_9ROSI</name>
<dbReference type="AlphaFoldDB" id="A0AAV8TSA5"/>
<evidence type="ECO:0000313" key="2">
    <source>
        <dbReference type="EMBL" id="KAJ8769882.1"/>
    </source>
</evidence>
<feature type="region of interest" description="Disordered" evidence="1">
    <location>
        <begin position="24"/>
        <end position="66"/>
    </location>
</feature>
<reference evidence="2 3" key="1">
    <citation type="submission" date="2021-09" db="EMBL/GenBank/DDBJ databases">
        <title>Genomic insights and catalytic innovation underlie evolution of tropane alkaloids biosynthesis.</title>
        <authorList>
            <person name="Wang Y.-J."/>
            <person name="Tian T."/>
            <person name="Huang J.-P."/>
            <person name="Huang S.-X."/>
        </authorList>
    </citation>
    <scope>NUCLEOTIDE SEQUENCE [LARGE SCALE GENOMIC DNA]</scope>
    <source>
        <strain evidence="2">KIB-2018</strain>
        <tissue evidence="2">Leaf</tissue>
    </source>
</reference>
<feature type="compositionally biased region" description="Basic and acidic residues" evidence="1">
    <location>
        <begin position="47"/>
        <end position="59"/>
    </location>
</feature>
<feature type="compositionally biased region" description="Low complexity" evidence="1">
    <location>
        <begin position="28"/>
        <end position="42"/>
    </location>
</feature>
<keyword evidence="3" id="KW-1185">Reference proteome</keyword>
<feature type="compositionally biased region" description="Polar residues" evidence="1">
    <location>
        <begin position="370"/>
        <end position="381"/>
    </location>
</feature>
<gene>
    <name evidence="2" type="ORF">K2173_008964</name>
</gene>
<protein>
    <submittedName>
        <fullName evidence="2">Uncharacterized protein</fullName>
    </submittedName>
</protein>
<evidence type="ECO:0000256" key="1">
    <source>
        <dbReference type="SAM" id="MobiDB-lite"/>
    </source>
</evidence>
<proteinExistence type="predicted"/>
<feature type="region of interest" description="Disordered" evidence="1">
    <location>
        <begin position="355"/>
        <end position="387"/>
    </location>
</feature>
<accession>A0AAV8TSA5</accession>
<sequence>MGTRVPVQHYNLRSATSFIGSSLHDLNSADSRPPAPASASPRTNIDSIREGDAADRLEANDDSTPVDCMHDTYRNSLQLDAVGVEEDRSSLENSGTSRGGAYDILTADDVSPIESARARFLQIIVDYFISDHVIELAGNEGEYVTHPAQEKLGKRKSGDVQYEGDPRFSLPLMYVANMYETLVNDVNVRLASLNGIRDKTIGVALEAAGGLYRRMTKKFPKKGSCVFKRRELATSLETRTRFPELVIQEEKRVRFVVVNGLDIVEKPNNMPVEDAEWFKRLTGRTEVAISAQDYKFYAPRHKARRMVSNIPGLPALHSTDNSVLVAAQGFRSPETQQTPSSKHHVQAMSHQPQFHPIHHNHHQSQHVTHFSQNHQCGSPSHMSDIAHANQSPTMSQHMAYLGGHVGGRLHLMPTSPAKFCDECGAPYLRETSKFCSECGAKRLGT</sequence>
<dbReference type="PANTHER" id="PTHR13555:SF36">
    <property type="entry name" value="ZINC FINGER C2HC DOMAIN-CONTAINING PROTEIN 1B"/>
    <property type="match status" value="1"/>
</dbReference>
<dbReference type="PANTHER" id="PTHR13555">
    <property type="entry name" value="C2H2 ZINC FINGER CGI-62-RELATED"/>
    <property type="match status" value="1"/>
</dbReference>
<organism evidence="2 3">
    <name type="scientific">Erythroxylum novogranatense</name>
    <dbReference type="NCBI Taxonomy" id="1862640"/>
    <lineage>
        <taxon>Eukaryota</taxon>
        <taxon>Viridiplantae</taxon>
        <taxon>Streptophyta</taxon>
        <taxon>Embryophyta</taxon>
        <taxon>Tracheophyta</taxon>
        <taxon>Spermatophyta</taxon>
        <taxon>Magnoliopsida</taxon>
        <taxon>eudicotyledons</taxon>
        <taxon>Gunneridae</taxon>
        <taxon>Pentapetalae</taxon>
        <taxon>rosids</taxon>
        <taxon>fabids</taxon>
        <taxon>Malpighiales</taxon>
        <taxon>Erythroxylaceae</taxon>
        <taxon>Erythroxylum</taxon>
    </lineage>
</organism>
<dbReference type="EMBL" id="JAIWQS010000003">
    <property type="protein sequence ID" value="KAJ8769882.1"/>
    <property type="molecule type" value="Genomic_DNA"/>
</dbReference>
<dbReference type="InterPro" id="IPR026319">
    <property type="entry name" value="ZC2HC1A/B-like"/>
</dbReference>
<dbReference type="Proteomes" id="UP001159364">
    <property type="component" value="Linkage Group LG03"/>
</dbReference>